<gene>
    <name evidence="2" type="ordered locus">Pnap_4245</name>
</gene>
<dbReference type="EMBL" id="CP000530">
    <property type="protein sequence ID" value="ABM39528.1"/>
    <property type="molecule type" value="Genomic_DNA"/>
</dbReference>
<evidence type="ECO:0000313" key="2">
    <source>
        <dbReference type="EMBL" id="ABM39528.1"/>
    </source>
</evidence>
<accession>A1VV50</accession>
<keyword evidence="2" id="KW-0614">Plasmid</keyword>
<dbReference type="KEGG" id="pna:Pnap_4245"/>
<reference evidence="3" key="1">
    <citation type="journal article" date="2009" name="Environ. Microbiol.">
        <title>The genome of Polaromonas naphthalenivorans strain CJ2, isolated from coal tar-contaminated sediment, reveals physiological and metabolic versatility and evolution through extensive horizontal gene transfer.</title>
        <authorList>
            <person name="Yagi J.M."/>
            <person name="Sims D."/>
            <person name="Brettin T."/>
            <person name="Bruce D."/>
            <person name="Madsen E.L."/>
        </authorList>
    </citation>
    <scope>NUCLEOTIDE SEQUENCE [LARGE SCALE GENOMIC DNA]</scope>
    <source>
        <strain evidence="3">CJ2</strain>
        <plasmid evidence="3">Plasmid pPNAP01</plasmid>
    </source>
</reference>
<geneLocation type="plasmid" evidence="2 3">
    <name>pPNAP01</name>
</geneLocation>
<dbReference type="Proteomes" id="UP000000644">
    <property type="component" value="Plasmid pPNAP01"/>
</dbReference>
<keyword evidence="3" id="KW-1185">Reference proteome</keyword>
<feature type="region of interest" description="Disordered" evidence="1">
    <location>
        <begin position="87"/>
        <end position="112"/>
    </location>
</feature>
<organism evidence="2 3">
    <name type="scientific">Polaromonas naphthalenivorans (strain CJ2)</name>
    <dbReference type="NCBI Taxonomy" id="365044"/>
    <lineage>
        <taxon>Bacteria</taxon>
        <taxon>Pseudomonadati</taxon>
        <taxon>Pseudomonadota</taxon>
        <taxon>Betaproteobacteria</taxon>
        <taxon>Burkholderiales</taxon>
        <taxon>Comamonadaceae</taxon>
        <taxon>Polaromonas</taxon>
    </lineage>
</organism>
<evidence type="ECO:0000313" key="3">
    <source>
        <dbReference type="Proteomes" id="UP000000644"/>
    </source>
</evidence>
<dbReference type="HOGENOM" id="CLU_1711564_0_0_4"/>
<name>A1VV50_POLNA</name>
<dbReference type="AlphaFoldDB" id="A1VV50"/>
<protein>
    <submittedName>
        <fullName evidence="2">Uncharacterized protein</fullName>
    </submittedName>
</protein>
<proteinExistence type="predicted"/>
<sequence>MNGWSCARWPRRALPAMLSWPRPADAVTMDEARFQSLARRAKVLTGDYGAGYQTRRRRHHHGKEFCDQREHELPEVRQDEYCRGYRDGLTGQEPTPLVGRPLLPAGASCRDKRPRTVRLDDEHWEKLRRLGTDWLERAMDRAREPDDSTRKSG</sequence>
<evidence type="ECO:0000256" key="1">
    <source>
        <dbReference type="SAM" id="MobiDB-lite"/>
    </source>
</evidence>